<keyword evidence="4" id="KW-1185">Reference proteome</keyword>
<gene>
    <name evidence="3" type="primary">garA_2</name>
    <name evidence="3" type="ORF">ElP_37580</name>
</gene>
<dbReference type="EMBL" id="CP036426">
    <property type="protein sequence ID" value="QDV35850.1"/>
    <property type="molecule type" value="Genomic_DNA"/>
</dbReference>
<evidence type="ECO:0000256" key="1">
    <source>
        <dbReference type="SAM" id="MobiDB-lite"/>
    </source>
</evidence>
<accession>A0A518H4T7</accession>
<feature type="domain" description="FHA" evidence="2">
    <location>
        <begin position="23"/>
        <end position="72"/>
    </location>
</feature>
<organism evidence="3 4">
    <name type="scientific">Tautonia plasticadhaerens</name>
    <dbReference type="NCBI Taxonomy" id="2527974"/>
    <lineage>
        <taxon>Bacteria</taxon>
        <taxon>Pseudomonadati</taxon>
        <taxon>Planctomycetota</taxon>
        <taxon>Planctomycetia</taxon>
        <taxon>Isosphaerales</taxon>
        <taxon>Isosphaeraceae</taxon>
        <taxon>Tautonia</taxon>
    </lineage>
</organism>
<reference evidence="3 4" key="1">
    <citation type="submission" date="2019-02" db="EMBL/GenBank/DDBJ databases">
        <title>Deep-cultivation of Planctomycetes and their phenomic and genomic characterization uncovers novel biology.</title>
        <authorList>
            <person name="Wiegand S."/>
            <person name="Jogler M."/>
            <person name="Boedeker C."/>
            <person name="Pinto D."/>
            <person name="Vollmers J."/>
            <person name="Rivas-Marin E."/>
            <person name="Kohn T."/>
            <person name="Peeters S.H."/>
            <person name="Heuer A."/>
            <person name="Rast P."/>
            <person name="Oberbeckmann S."/>
            <person name="Bunk B."/>
            <person name="Jeske O."/>
            <person name="Meyerdierks A."/>
            <person name="Storesund J.E."/>
            <person name="Kallscheuer N."/>
            <person name="Luecker S."/>
            <person name="Lage O.M."/>
            <person name="Pohl T."/>
            <person name="Merkel B.J."/>
            <person name="Hornburger P."/>
            <person name="Mueller R.-W."/>
            <person name="Bruemmer F."/>
            <person name="Labrenz M."/>
            <person name="Spormann A.M."/>
            <person name="Op den Camp H."/>
            <person name="Overmann J."/>
            <person name="Amann R."/>
            <person name="Jetten M.S.M."/>
            <person name="Mascher T."/>
            <person name="Medema M.H."/>
            <person name="Devos D.P."/>
            <person name="Kaster A.-K."/>
            <person name="Ovreas L."/>
            <person name="Rohde M."/>
            <person name="Galperin M.Y."/>
            <person name="Jogler C."/>
        </authorList>
    </citation>
    <scope>NUCLEOTIDE SEQUENCE [LARGE SCALE GENOMIC DNA]</scope>
    <source>
        <strain evidence="3 4">ElP</strain>
    </source>
</reference>
<proteinExistence type="predicted"/>
<dbReference type="Gene3D" id="2.60.200.20">
    <property type="match status" value="1"/>
</dbReference>
<dbReference type="CDD" id="cd00060">
    <property type="entry name" value="FHA"/>
    <property type="match status" value="1"/>
</dbReference>
<dbReference type="OrthoDB" id="277679at2"/>
<dbReference type="InterPro" id="IPR000253">
    <property type="entry name" value="FHA_dom"/>
</dbReference>
<feature type="region of interest" description="Disordered" evidence="1">
    <location>
        <begin position="98"/>
        <end position="117"/>
    </location>
</feature>
<protein>
    <submittedName>
        <fullName evidence="3">Glycogen accumulation regulator GarA</fullName>
    </submittedName>
</protein>
<dbReference type="InterPro" id="IPR008984">
    <property type="entry name" value="SMAD_FHA_dom_sf"/>
</dbReference>
<dbReference type="SMART" id="SM00240">
    <property type="entry name" value="FHA"/>
    <property type="match status" value="1"/>
</dbReference>
<dbReference type="RefSeq" id="WP_145271719.1">
    <property type="nucleotide sequence ID" value="NZ_CP036426.1"/>
</dbReference>
<evidence type="ECO:0000313" key="3">
    <source>
        <dbReference type="EMBL" id="QDV35850.1"/>
    </source>
</evidence>
<dbReference type="SUPFAM" id="SSF49879">
    <property type="entry name" value="SMAD/FHA domain"/>
    <property type="match status" value="1"/>
</dbReference>
<dbReference type="Proteomes" id="UP000317835">
    <property type="component" value="Chromosome"/>
</dbReference>
<dbReference type="AlphaFoldDB" id="A0A518H4T7"/>
<evidence type="ECO:0000259" key="2">
    <source>
        <dbReference type="PROSITE" id="PS50006"/>
    </source>
</evidence>
<evidence type="ECO:0000313" key="4">
    <source>
        <dbReference type="Proteomes" id="UP000317835"/>
    </source>
</evidence>
<dbReference type="KEGG" id="tpla:ElP_37580"/>
<dbReference type="Pfam" id="PF00498">
    <property type="entry name" value="FHA"/>
    <property type="match status" value="1"/>
</dbReference>
<sequence>MPARLVPLSPGLTRPIPLERPVLLVGRHLECDAQIPHPRISRRHCCVVQVADRLVIRDLGSRTGVRVNGVPIDEAALEHGDEVAIGPILFRLECPDPAAQAARPPSVGPPPRRTTAT</sequence>
<name>A0A518H4T7_9BACT</name>
<feature type="compositionally biased region" description="Pro residues" evidence="1">
    <location>
        <begin position="106"/>
        <end position="117"/>
    </location>
</feature>
<dbReference type="PROSITE" id="PS50006">
    <property type="entry name" value="FHA_DOMAIN"/>
    <property type="match status" value="1"/>
</dbReference>